<dbReference type="GO" id="GO:0009451">
    <property type="term" value="P:RNA modification"/>
    <property type="evidence" value="ECO:0007669"/>
    <property type="project" value="InterPro"/>
</dbReference>
<dbReference type="GO" id="GO:0003723">
    <property type="term" value="F:RNA binding"/>
    <property type="evidence" value="ECO:0007669"/>
    <property type="project" value="InterPro"/>
</dbReference>
<accession>W1NWZ5</accession>
<protein>
    <recommendedName>
        <fullName evidence="5">Pentacotripeptide-repeat region of PRORP domain-containing protein</fullName>
    </recommendedName>
</protein>
<dbReference type="FunFam" id="1.25.40.10:FF:000682">
    <property type="entry name" value="Pentatricopeptide repeat-containing protein At3g16610"/>
    <property type="match status" value="1"/>
</dbReference>
<dbReference type="InterPro" id="IPR046848">
    <property type="entry name" value="E_motif"/>
</dbReference>
<dbReference type="Pfam" id="PF13041">
    <property type="entry name" value="PPR_2"/>
    <property type="match status" value="4"/>
</dbReference>
<feature type="repeat" description="PPR" evidence="2">
    <location>
        <begin position="392"/>
        <end position="426"/>
    </location>
</feature>
<reference evidence="4" key="1">
    <citation type="journal article" date="2013" name="Science">
        <title>The Amborella genome and the evolution of flowering plants.</title>
        <authorList>
            <consortium name="Amborella Genome Project"/>
        </authorList>
    </citation>
    <scope>NUCLEOTIDE SEQUENCE [LARGE SCALE GENOMIC DNA]</scope>
</reference>
<name>W1NWZ5_AMBTC</name>
<dbReference type="EMBL" id="KI395040">
    <property type="protein sequence ID" value="ERM99184.1"/>
    <property type="molecule type" value="Genomic_DNA"/>
</dbReference>
<dbReference type="SUPFAM" id="SSF48452">
    <property type="entry name" value="TPR-like"/>
    <property type="match status" value="1"/>
</dbReference>
<dbReference type="PANTHER" id="PTHR24015">
    <property type="entry name" value="OS07G0578800 PROTEIN-RELATED"/>
    <property type="match status" value="1"/>
</dbReference>
<dbReference type="Gramene" id="ERM99184">
    <property type="protein sequence ID" value="ERM99184"/>
    <property type="gene ID" value="AMTR_s00092p00078040"/>
</dbReference>
<dbReference type="InterPro" id="IPR011990">
    <property type="entry name" value="TPR-like_helical_dom_sf"/>
</dbReference>
<dbReference type="eggNOG" id="KOG4197">
    <property type="taxonomic scope" value="Eukaryota"/>
</dbReference>
<gene>
    <name evidence="3" type="ORF">AMTR_s00092p00078040</name>
</gene>
<keyword evidence="1" id="KW-0677">Repeat</keyword>
<dbReference type="Gene3D" id="1.25.40.10">
    <property type="entry name" value="Tetratricopeptide repeat domain"/>
    <property type="match status" value="4"/>
</dbReference>
<sequence length="716" mass="80712">MKAFAPSLMKKLFMTPNKLSSTKTVSLSSLASLLTEPISVQFVQQFHARYIINGLHQNASIAYELINLYSLTKNHGYSQRILDTVTNPTLILFNTIIRNHSNNGLFDEILQLYRRIFVNSMYPDEFAFPFVLKSCSYVLAFQYGEKIHSDIVKLGYESFVFVSSALLHLYLKAGKLVIARNLFDEIPERNLISWNTMIEGCNLCGDANGAFSLFREMREKGISPDYVTMTCMLRACIKLGCLQLGLALHCVIVLNDLEGELTIGTGLVAMYTKFGSLEMGRRVFERMHERDVVSWNAMIGGYNQNNLPVDALNLFREMEISGIKPDHITVVMAIIAVAEMRAVVLGKQLHAHSVRNCIAYEVTVQNSLIDMYSKCGDLEKSHLIFEKLSNKTVVSWSCIVQGYVRHERSVEALALYAQMMHEGMRPDSITLVNVLPACVSLGALQVVKNIHCYMTKYNLDSLTSLVTSLLVSYTKLGCIEAAQELFHRELLNRDRDVVAYNAMIGAYAMNGNWIMCKDLFAQMKREKVRPDHVTFLGLLSACAHLGILFEGWDIFNGMSLSHGCEPQLEHYACMVNLLGRKGNLEEALRLIETMPFETDSRIWGALLSACKVHKDTNIAEFAAEELLKREPSNAGNYVLLSNIYASAGKWEKVAKLRAMLKNRGLRKNTGFSWLEMRGRVHAFSAGDQSHSRSEDIYSILDALSLQIKEEEAWLPD</sequence>
<dbReference type="HOGENOM" id="CLU_002706_15_10_1"/>
<dbReference type="NCBIfam" id="TIGR00756">
    <property type="entry name" value="PPR"/>
    <property type="match status" value="5"/>
</dbReference>
<dbReference type="PROSITE" id="PS51375">
    <property type="entry name" value="PPR"/>
    <property type="match status" value="4"/>
</dbReference>
<evidence type="ECO:0000313" key="3">
    <source>
        <dbReference type="EMBL" id="ERM99184.1"/>
    </source>
</evidence>
<evidence type="ECO:0000313" key="4">
    <source>
        <dbReference type="Proteomes" id="UP000017836"/>
    </source>
</evidence>
<dbReference type="Pfam" id="PF20431">
    <property type="entry name" value="E_motif"/>
    <property type="match status" value="1"/>
</dbReference>
<feature type="repeat" description="PPR" evidence="2">
    <location>
        <begin position="291"/>
        <end position="325"/>
    </location>
</feature>
<dbReference type="AlphaFoldDB" id="W1NWZ5"/>
<dbReference type="Proteomes" id="UP000017836">
    <property type="component" value="Unassembled WGS sequence"/>
</dbReference>
<keyword evidence="4" id="KW-1185">Reference proteome</keyword>
<dbReference type="GO" id="GO:0099402">
    <property type="term" value="P:plant organ development"/>
    <property type="evidence" value="ECO:0007669"/>
    <property type="project" value="UniProtKB-ARBA"/>
</dbReference>
<dbReference type="PANTHER" id="PTHR24015:SF548">
    <property type="entry name" value="OS08G0340900 PROTEIN"/>
    <property type="match status" value="1"/>
</dbReference>
<evidence type="ECO:0008006" key="5">
    <source>
        <dbReference type="Google" id="ProtNLM"/>
    </source>
</evidence>
<feature type="repeat" description="PPR" evidence="2">
    <location>
        <begin position="496"/>
        <end position="530"/>
    </location>
</feature>
<proteinExistence type="predicted"/>
<dbReference type="InterPro" id="IPR002885">
    <property type="entry name" value="PPR_rpt"/>
</dbReference>
<dbReference type="Pfam" id="PF01535">
    <property type="entry name" value="PPR"/>
    <property type="match status" value="3"/>
</dbReference>
<dbReference type="FunFam" id="1.25.40.10:FF:000073">
    <property type="entry name" value="Pentatricopeptide repeat-containing protein chloroplastic"/>
    <property type="match status" value="1"/>
</dbReference>
<evidence type="ECO:0000256" key="2">
    <source>
        <dbReference type="PROSITE-ProRule" id="PRU00708"/>
    </source>
</evidence>
<dbReference type="OMA" id="VSYAKCG"/>
<dbReference type="FunFam" id="1.25.40.10:FF:000158">
    <property type="entry name" value="pentatricopeptide repeat-containing protein At2g33680"/>
    <property type="match status" value="1"/>
</dbReference>
<dbReference type="FunFam" id="1.25.40.10:FF:000436">
    <property type="entry name" value="Pentatricopeptide repeat-containing protein At5g39350 family"/>
    <property type="match status" value="1"/>
</dbReference>
<evidence type="ECO:0000256" key="1">
    <source>
        <dbReference type="ARBA" id="ARBA00022737"/>
    </source>
</evidence>
<dbReference type="OrthoDB" id="1853968at2759"/>
<dbReference type="InterPro" id="IPR046960">
    <property type="entry name" value="PPR_At4g14850-like_plant"/>
</dbReference>
<organism evidence="3 4">
    <name type="scientific">Amborella trichopoda</name>
    <dbReference type="NCBI Taxonomy" id="13333"/>
    <lineage>
        <taxon>Eukaryota</taxon>
        <taxon>Viridiplantae</taxon>
        <taxon>Streptophyta</taxon>
        <taxon>Embryophyta</taxon>
        <taxon>Tracheophyta</taxon>
        <taxon>Spermatophyta</taxon>
        <taxon>Magnoliopsida</taxon>
        <taxon>Amborellales</taxon>
        <taxon>Amborellaceae</taxon>
        <taxon>Amborella</taxon>
    </lineage>
</organism>
<feature type="repeat" description="PPR" evidence="2">
    <location>
        <begin position="190"/>
        <end position="224"/>
    </location>
</feature>